<evidence type="ECO:0000256" key="2">
    <source>
        <dbReference type="ARBA" id="ARBA00022692"/>
    </source>
</evidence>
<evidence type="ECO:0000256" key="4">
    <source>
        <dbReference type="ARBA" id="ARBA00023136"/>
    </source>
</evidence>
<keyword evidence="6" id="KW-1185">Reference proteome</keyword>
<reference evidence="5 6" key="1">
    <citation type="submission" date="2019-04" db="EMBL/GenBank/DDBJ databases">
        <title>Bacillus sediminilitoris sp. nov., isolated from a tidal flat sediment on the East China Sea.</title>
        <authorList>
            <person name="Wei Y."/>
            <person name="Mao H."/>
            <person name="Fang J."/>
        </authorList>
    </citation>
    <scope>NUCLEOTIDE SEQUENCE [LARGE SCALE GENOMIC DNA]</scope>
    <source>
        <strain evidence="5 6">DSL-17</strain>
    </source>
</reference>
<gene>
    <name evidence="5" type="ORF">E6W99_16270</name>
</gene>
<dbReference type="EMBL" id="SSNT01000012">
    <property type="protein sequence ID" value="THF78117.1"/>
    <property type="molecule type" value="Genomic_DNA"/>
</dbReference>
<name>A0A4S4BUQ8_9BACI</name>
<dbReference type="PANTHER" id="PTHR10361">
    <property type="entry name" value="SODIUM-BILE ACID COTRANSPORTER"/>
    <property type="match status" value="1"/>
</dbReference>
<dbReference type="PANTHER" id="PTHR10361:SF28">
    <property type="entry name" value="P3 PROTEIN-RELATED"/>
    <property type="match status" value="1"/>
</dbReference>
<dbReference type="InterPro" id="IPR004710">
    <property type="entry name" value="Bilac:Na_transpt"/>
</dbReference>
<keyword evidence="3" id="KW-1133">Transmembrane helix</keyword>
<organism evidence="5 6">
    <name type="scientific">Metabacillus sediminilitoris</name>
    <dbReference type="NCBI Taxonomy" id="2567941"/>
    <lineage>
        <taxon>Bacteria</taxon>
        <taxon>Bacillati</taxon>
        <taxon>Bacillota</taxon>
        <taxon>Bacilli</taxon>
        <taxon>Bacillales</taxon>
        <taxon>Bacillaceae</taxon>
        <taxon>Metabacillus</taxon>
    </lineage>
</organism>
<keyword evidence="2" id="KW-0812">Transmembrane</keyword>
<dbReference type="RefSeq" id="WP_136355730.1">
    <property type="nucleotide sequence ID" value="NZ_CP046266.1"/>
</dbReference>
<comment type="caution">
    <text evidence="5">The sequence shown here is derived from an EMBL/GenBank/DDBJ whole genome shotgun (WGS) entry which is preliminary data.</text>
</comment>
<evidence type="ECO:0000313" key="5">
    <source>
        <dbReference type="EMBL" id="THF78117.1"/>
    </source>
</evidence>
<dbReference type="InterPro" id="IPR002657">
    <property type="entry name" value="BilAc:Na_symport/Acr3"/>
</dbReference>
<dbReference type="Pfam" id="PF01758">
    <property type="entry name" value="SBF"/>
    <property type="match status" value="1"/>
</dbReference>
<dbReference type="InterPro" id="IPR038770">
    <property type="entry name" value="Na+/solute_symporter_sf"/>
</dbReference>
<proteinExistence type="predicted"/>
<keyword evidence="4" id="KW-0472">Membrane</keyword>
<protein>
    <submittedName>
        <fullName evidence="5">Bile acid:sodium symporter family protein</fullName>
    </submittedName>
</protein>
<dbReference type="OrthoDB" id="9806785at2"/>
<dbReference type="Gene3D" id="1.20.1530.20">
    <property type="match status" value="1"/>
</dbReference>
<comment type="subcellular location">
    <subcellularLocation>
        <location evidence="1">Membrane</location>
        <topology evidence="1">Multi-pass membrane protein</topology>
    </subcellularLocation>
</comment>
<dbReference type="Proteomes" id="UP000310334">
    <property type="component" value="Unassembled WGS sequence"/>
</dbReference>
<evidence type="ECO:0000313" key="6">
    <source>
        <dbReference type="Proteomes" id="UP000310334"/>
    </source>
</evidence>
<dbReference type="GO" id="GO:0016020">
    <property type="term" value="C:membrane"/>
    <property type="evidence" value="ECO:0007669"/>
    <property type="project" value="UniProtKB-SubCell"/>
</dbReference>
<sequence>MNILARISTAAGNTFIIWVLLFTALAMVFPGGFTWIGPYISILLGIIMFGMGLTLSVEDFKAVFKQPFAVFVGVAAQYIIMPGIAYLLAVGLNLPPELAVGVILVGCCPGGTASNVMTYLAKGNIALSLAVSAVATLVSPILTPALIYLLASQWLPVDGKDMLISTIQIVLVPIILGIFFKWLLKDKAEEGAKVLPLVSVIGIVGVISAVVAGNKDQILESGLLMLGVVILHNLVGLVLGFFISKVCKFPYSDQKAIAIEVGMQNSGLAAALATAHFSPLTAVPSAIFSVWHNISGPLVATYWSKKAQKDVQEIKENKKIV</sequence>
<dbReference type="AlphaFoldDB" id="A0A4S4BUQ8"/>
<evidence type="ECO:0000256" key="1">
    <source>
        <dbReference type="ARBA" id="ARBA00004141"/>
    </source>
</evidence>
<evidence type="ECO:0000256" key="3">
    <source>
        <dbReference type="ARBA" id="ARBA00022989"/>
    </source>
</evidence>
<accession>A0A4S4BUQ8</accession>